<comment type="cofactor">
    <cofactor evidence="1 11">
        <name>Zn(2+)</name>
        <dbReference type="ChEBI" id="CHEBI:29105"/>
    </cofactor>
</comment>
<dbReference type="Proteomes" id="UP001648503">
    <property type="component" value="Unassembled WGS sequence"/>
</dbReference>
<keyword evidence="8 11" id="KW-0862">Zinc</keyword>
<comment type="subcellular location">
    <subcellularLocation>
        <location evidence="2 11">Secreted</location>
    </subcellularLocation>
</comment>
<keyword evidence="4 11" id="KW-0964">Secreted</keyword>
<dbReference type="Gene3D" id="1.10.390.10">
    <property type="entry name" value="Neutral Protease Domain 2"/>
    <property type="match status" value="1"/>
</dbReference>
<keyword evidence="13" id="KW-1185">Reference proteome</keyword>
<keyword evidence="5 11" id="KW-0645">Protease</keyword>
<dbReference type="PANTHER" id="PTHR33478:SF1">
    <property type="entry name" value="EXTRACELLULAR METALLOPROTEINASE MEP"/>
    <property type="match status" value="1"/>
</dbReference>
<sequence>MCMAETESLGLSEGYSDMVALIFTAKPEDTRKTRKVIGEYVKGDSRGMRMYPYTTNMRFNPLTYRDVREKNQHIFGEIWATMLFEVYWNLVDAYGFSTNLHDATQEKGNIIFLQILVGTLMIQPCNPTFASARDAMLAADYAYYGGVHKHLIIKGFAKRGLGSRS</sequence>
<dbReference type="EMBL" id="JAFCIX010000357">
    <property type="protein sequence ID" value="KAH6593197.1"/>
    <property type="molecule type" value="Genomic_DNA"/>
</dbReference>
<evidence type="ECO:0000256" key="10">
    <source>
        <dbReference type="ARBA" id="ARBA00023145"/>
    </source>
</evidence>
<evidence type="ECO:0000256" key="1">
    <source>
        <dbReference type="ARBA" id="ARBA00001947"/>
    </source>
</evidence>
<dbReference type="InterPro" id="IPR001842">
    <property type="entry name" value="Peptidase_M36"/>
</dbReference>
<keyword evidence="9 11" id="KW-0482">Metalloprotease</keyword>
<protein>
    <recommendedName>
        <fullName evidence="11">Extracellular metalloproteinase</fullName>
        <ecNumber evidence="11">3.4.24.-</ecNumber>
    </recommendedName>
    <alternativeName>
        <fullName evidence="11">Fungalysin</fullName>
    </alternativeName>
</protein>
<keyword evidence="6 11" id="KW-0479">Metal-binding</keyword>
<evidence type="ECO:0000313" key="12">
    <source>
        <dbReference type="EMBL" id="KAH6593197.1"/>
    </source>
</evidence>
<evidence type="ECO:0000256" key="2">
    <source>
        <dbReference type="ARBA" id="ARBA00004613"/>
    </source>
</evidence>
<evidence type="ECO:0000256" key="8">
    <source>
        <dbReference type="ARBA" id="ARBA00022833"/>
    </source>
</evidence>
<accession>A0ABQ8F6N3</accession>
<evidence type="ECO:0000256" key="9">
    <source>
        <dbReference type="ARBA" id="ARBA00023049"/>
    </source>
</evidence>
<evidence type="ECO:0000256" key="5">
    <source>
        <dbReference type="ARBA" id="ARBA00022670"/>
    </source>
</evidence>
<evidence type="ECO:0000256" key="11">
    <source>
        <dbReference type="RuleBase" id="RU364017"/>
    </source>
</evidence>
<evidence type="ECO:0000256" key="3">
    <source>
        <dbReference type="ARBA" id="ARBA00006006"/>
    </source>
</evidence>
<keyword evidence="10 11" id="KW-0865">Zymogen</keyword>
<dbReference type="SUPFAM" id="SSF55486">
    <property type="entry name" value="Metalloproteases ('zincins'), catalytic domain"/>
    <property type="match status" value="1"/>
</dbReference>
<evidence type="ECO:0000313" key="13">
    <source>
        <dbReference type="Proteomes" id="UP001648503"/>
    </source>
</evidence>
<dbReference type="PANTHER" id="PTHR33478">
    <property type="entry name" value="EXTRACELLULAR METALLOPROTEINASE MEP"/>
    <property type="match status" value="1"/>
</dbReference>
<keyword evidence="7 11" id="KW-0378">Hydrolase</keyword>
<gene>
    <name evidence="12" type="ORF">BASA50_007405</name>
</gene>
<comment type="similarity">
    <text evidence="3 11">Belongs to the peptidase M36 family.</text>
</comment>
<evidence type="ECO:0000256" key="4">
    <source>
        <dbReference type="ARBA" id="ARBA00022525"/>
    </source>
</evidence>
<dbReference type="InterPro" id="IPR050371">
    <property type="entry name" value="Fungal_virulence_M36"/>
</dbReference>
<evidence type="ECO:0000256" key="6">
    <source>
        <dbReference type="ARBA" id="ARBA00022723"/>
    </source>
</evidence>
<dbReference type="EC" id="3.4.24.-" evidence="11"/>
<dbReference type="InterPro" id="IPR027268">
    <property type="entry name" value="Peptidase_M4/M1_CTD_sf"/>
</dbReference>
<name>A0ABQ8F6N3_9FUNG</name>
<dbReference type="Pfam" id="PF02128">
    <property type="entry name" value="Peptidase_M36"/>
    <property type="match status" value="1"/>
</dbReference>
<comment type="caution">
    <text evidence="12">The sequence shown here is derived from an EMBL/GenBank/DDBJ whole genome shotgun (WGS) entry which is preliminary data.</text>
</comment>
<evidence type="ECO:0000256" key="7">
    <source>
        <dbReference type="ARBA" id="ARBA00022801"/>
    </source>
</evidence>
<reference evidence="12 13" key="1">
    <citation type="submission" date="2021-02" db="EMBL/GenBank/DDBJ databases">
        <title>Variation within the Batrachochytrium salamandrivorans European outbreak.</title>
        <authorList>
            <person name="Kelly M."/>
            <person name="Pasmans F."/>
            <person name="Shea T.P."/>
            <person name="Munoz J.F."/>
            <person name="Carranza S."/>
            <person name="Cuomo C.A."/>
            <person name="Martel A."/>
        </authorList>
    </citation>
    <scope>NUCLEOTIDE SEQUENCE [LARGE SCALE GENOMIC DNA]</scope>
    <source>
        <strain evidence="12 13">AMFP18/2</strain>
    </source>
</reference>
<organism evidence="12 13">
    <name type="scientific">Batrachochytrium salamandrivorans</name>
    <dbReference type="NCBI Taxonomy" id="1357716"/>
    <lineage>
        <taxon>Eukaryota</taxon>
        <taxon>Fungi</taxon>
        <taxon>Fungi incertae sedis</taxon>
        <taxon>Chytridiomycota</taxon>
        <taxon>Chytridiomycota incertae sedis</taxon>
        <taxon>Chytridiomycetes</taxon>
        <taxon>Rhizophydiales</taxon>
        <taxon>Rhizophydiales incertae sedis</taxon>
        <taxon>Batrachochytrium</taxon>
    </lineage>
</organism>
<proteinExistence type="inferred from homology"/>